<dbReference type="AlphaFoldDB" id="A0A6C0J0Y5"/>
<dbReference type="GO" id="GO:0003824">
    <property type="term" value="F:catalytic activity"/>
    <property type="evidence" value="ECO:0007669"/>
    <property type="project" value="InterPro"/>
</dbReference>
<reference evidence="2" key="1">
    <citation type="journal article" date="2020" name="Nature">
        <title>Giant virus diversity and host interactions through global metagenomics.</title>
        <authorList>
            <person name="Schulz F."/>
            <person name="Roux S."/>
            <person name="Paez-Espino D."/>
            <person name="Jungbluth S."/>
            <person name="Walsh D.A."/>
            <person name="Denef V.J."/>
            <person name="McMahon K.D."/>
            <person name="Konstantinidis K.T."/>
            <person name="Eloe-Fadrosh E.A."/>
            <person name="Kyrpides N.C."/>
            <person name="Woyke T."/>
        </authorList>
    </citation>
    <scope>NUCLEOTIDE SEQUENCE</scope>
    <source>
        <strain evidence="2">GVMAG-M-3300025652-16</strain>
    </source>
</reference>
<dbReference type="Pfam" id="PF01467">
    <property type="entry name" value="CTP_transf_like"/>
    <property type="match status" value="1"/>
</dbReference>
<dbReference type="NCBIfam" id="TIGR00125">
    <property type="entry name" value="cyt_tran_rel"/>
    <property type="match status" value="1"/>
</dbReference>
<dbReference type="Gene3D" id="3.40.50.620">
    <property type="entry name" value="HUPs"/>
    <property type="match status" value="1"/>
</dbReference>
<dbReference type="InterPro" id="IPR004821">
    <property type="entry name" value="Cyt_trans-like"/>
</dbReference>
<evidence type="ECO:0000313" key="2">
    <source>
        <dbReference type="EMBL" id="QHT98519.1"/>
    </source>
</evidence>
<organism evidence="2">
    <name type="scientific">viral metagenome</name>
    <dbReference type="NCBI Taxonomy" id="1070528"/>
    <lineage>
        <taxon>unclassified sequences</taxon>
        <taxon>metagenomes</taxon>
        <taxon>organismal metagenomes</taxon>
    </lineage>
</organism>
<proteinExistence type="predicted"/>
<name>A0A6C0J0Y5_9ZZZZ</name>
<dbReference type="InterPro" id="IPR014729">
    <property type="entry name" value="Rossmann-like_a/b/a_fold"/>
</dbReference>
<sequence>MDVVFTYGRFNPPHLGHKMMIEEVINKASKMNKIPVVVVSHSYGNKSNPLPVEDKTRILKRWFPQLTVLSSSKNLSLAKIAENFDEKSVMVVGENRKNAFSFLPFNRHALKRPNAAPSATKARAAAVNGNKEVFKNLTGYNLTNNIQNKISKASTITKTKRSKL</sequence>
<dbReference type="EMBL" id="MN740292">
    <property type="protein sequence ID" value="QHT98519.1"/>
    <property type="molecule type" value="Genomic_DNA"/>
</dbReference>
<feature type="domain" description="Cytidyltransferase-like" evidence="1">
    <location>
        <begin position="6"/>
        <end position="74"/>
    </location>
</feature>
<evidence type="ECO:0000259" key="1">
    <source>
        <dbReference type="Pfam" id="PF01467"/>
    </source>
</evidence>
<protein>
    <recommendedName>
        <fullName evidence="1">Cytidyltransferase-like domain-containing protein</fullName>
    </recommendedName>
</protein>
<accession>A0A6C0J0Y5</accession>
<dbReference type="SUPFAM" id="SSF52374">
    <property type="entry name" value="Nucleotidylyl transferase"/>
    <property type="match status" value="1"/>
</dbReference>